<evidence type="ECO:0000256" key="7">
    <source>
        <dbReference type="ARBA" id="ARBA00023136"/>
    </source>
</evidence>
<evidence type="ECO:0000259" key="8">
    <source>
        <dbReference type="SMART" id="SM00382"/>
    </source>
</evidence>
<feature type="domain" description="AAA+ ATPase" evidence="8">
    <location>
        <begin position="37"/>
        <end position="213"/>
    </location>
</feature>
<dbReference type="GO" id="GO:0006826">
    <property type="term" value="P:iron ion transport"/>
    <property type="evidence" value="ECO:0007669"/>
    <property type="project" value="UniProtKB-KW"/>
</dbReference>
<evidence type="ECO:0000313" key="9">
    <source>
        <dbReference type="EMBL" id="PZR12346.1"/>
    </source>
</evidence>
<dbReference type="Gene3D" id="3.40.50.300">
    <property type="entry name" value="P-loop containing nucleotide triphosphate hydrolases"/>
    <property type="match status" value="1"/>
</dbReference>
<accession>A0A2W5TI52</accession>
<dbReference type="PANTHER" id="PTHR42771:SF2">
    <property type="entry name" value="IRON(3+)-HYDROXAMATE IMPORT ATP-BINDING PROTEIN FHUC"/>
    <property type="match status" value="1"/>
</dbReference>
<keyword evidence="5" id="KW-0408">Iron</keyword>
<evidence type="ECO:0000256" key="1">
    <source>
        <dbReference type="ARBA" id="ARBA00004202"/>
    </source>
</evidence>
<dbReference type="PANTHER" id="PTHR42771">
    <property type="entry name" value="IRON(3+)-HYDROXAMATE IMPORT ATP-BINDING PROTEIN FHUC"/>
    <property type="match status" value="1"/>
</dbReference>
<reference evidence="9 10" key="1">
    <citation type="submission" date="2017-08" db="EMBL/GenBank/DDBJ databases">
        <title>Infants hospitalized years apart are colonized by the same room-sourced microbial strains.</title>
        <authorList>
            <person name="Brooks B."/>
            <person name="Olm M.R."/>
            <person name="Firek B.A."/>
            <person name="Baker R."/>
            <person name="Thomas B.C."/>
            <person name="Morowitz M.J."/>
            <person name="Banfield J.F."/>
        </authorList>
    </citation>
    <scope>NUCLEOTIDE SEQUENCE [LARGE SCALE GENOMIC DNA]</scope>
    <source>
        <strain evidence="9">S2_003_000_R2_14</strain>
    </source>
</reference>
<dbReference type="AlphaFoldDB" id="A0A2W5TI52"/>
<evidence type="ECO:0000256" key="2">
    <source>
        <dbReference type="ARBA" id="ARBA00022448"/>
    </source>
</evidence>
<evidence type="ECO:0000313" key="10">
    <source>
        <dbReference type="Proteomes" id="UP000249061"/>
    </source>
</evidence>
<dbReference type="EMBL" id="QFQP01000012">
    <property type="protein sequence ID" value="PZR12346.1"/>
    <property type="molecule type" value="Genomic_DNA"/>
</dbReference>
<evidence type="ECO:0000256" key="6">
    <source>
        <dbReference type="ARBA" id="ARBA00023065"/>
    </source>
</evidence>
<comment type="caution">
    <text evidence="9">The sequence shown here is derived from an EMBL/GenBank/DDBJ whole genome shotgun (WGS) entry which is preliminary data.</text>
</comment>
<dbReference type="SMART" id="SM00382">
    <property type="entry name" value="AAA"/>
    <property type="match status" value="1"/>
</dbReference>
<dbReference type="Proteomes" id="UP000249061">
    <property type="component" value="Unassembled WGS sequence"/>
</dbReference>
<keyword evidence="7" id="KW-0472">Membrane</keyword>
<protein>
    <recommendedName>
        <fullName evidence="8">AAA+ ATPase domain-containing protein</fullName>
    </recommendedName>
</protein>
<sequence>MPVPWLSGAYVVTEQAQTVTTFPLTLPFARTLDLSLDDRVTVFVGENGTGKSTVIEALAELVGLPWDGGSGNELAASERTGAKRLAHFMRPRIRNKAPNKHFFRAEALSDFGHLLEARDNDPDFKWFGHDPFSRFGGESIRHRSHGEATKLLIKSHDRRGLYFFDEPENALSPRAQLDFVKLVEERVAIVMSIKRARIISFDTPELAVVKREETNAWKTYATLFSKL</sequence>
<proteinExistence type="predicted"/>
<dbReference type="InterPro" id="IPR027417">
    <property type="entry name" value="P-loop_NTPase"/>
</dbReference>
<dbReference type="InterPro" id="IPR051535">
    <property type="entry name" value="Siderophore_ABC-ATPase"/>
</dbReference>
<evidence type="ECO:0000256" key="3">
    <source>
        <dbReference type="ARBA" id="ARBA00022475"/>
    </source>
</evidence>
<keyword evidence="2" id="KW-0813">Transport</keyword>
<dbReference type="SUPFAM" id="SSF52540">
    <property type="entry name" value="P-loop containing nucleoside triphosphate hydrolases"/>
    <property type="match status" value="1"/>
</dbReference>
<keyword evidence="4" id="KW-0410">Iron transport</keyword>
<gene>
    <name evidence="9" type="ORF">DI536_15700</name>
</gene>
<evidence type="ECO:0000256" key="4">
    <source>
        <dbReference type="ARBA" id="ARBA00022496"/>
    </source>
</evidence>
<keyword evidence="3" id="KW-1003">Cell membrane</keyword>
<comment type="subcellular location">
    <subcellularLocation>
        <location evidence="1">Cell membrane</location>
        <topology evidence="1">Peripheral membrane protein</topology>
    </subcellularLocation>
</comment>
<dbReference type="GO" id="GO:0005886">
    <property type="term" value="C:plasma membrane"/>
    <property type="evidence" value="ECO:0007669"/>
    <property type="project" value="UniProtKB-SubCell"/>
</dbReference>
<keyword evidence="6" id="KW-0406">Ion transport</keyword>
<evidence type="ECO:0000256" key="5">
    <source>
        <dbReference type="ARBA" id="ARBA00023004"/>
    </source>
</evidence>
<dbReference type="InterPro" id="IPR003593">
    <property type="entry name" value="AAA+_ATPase"/>
</dbReference>
<name>A0A2W5TI52_9BACT</name>
<organism evidence="9 10">
    <name type="scientific">Archangium gephyra</name>
    <dbReference type="NCBI Taxonomy" id="48"/>
    <lineage>
        <taxon>Bacteria</taxon>
        <taxon>Pseudomonadati</taxon>
        <taxon>Myxococcota</taxon>
        <taxon>Myxococcia</taxon>
        <taxon>Myxococcales</taxon>
        <taxon>Cystobacterineae</taxon>
        <taxon>Archangiaceae</taxon>
        <taxon>Archangium</taxon>
    </lineage>
</organism>